<evidence type="ECO:0008006" key="3">
    <source>
        <dbReference type="Google" id="ProtNLM"/>
    </source>
</evidence>
<dbReference type="RefSeq" id="WP_239370748.1">
    <property type="nucleotide sequence ID" value="NZ_JAKREW010000083.1"/>
</dbReference>
<dbReference type="EMBL" id="JAKREW010000083">
    <property type="protein sequence ID" value="MCG7509254.1"/>
    <property type="molecule type" value="Genomic_DNA"/>
</dbReference>
<sequence length="211" mass="22188">MTNSPLVQAIQERLRNSGYSSLSTPFKVASVEFAFTGAMRGRDGRALDLVLLVDTTTGDFGDRDGARVRQRVEALSRALDVTGSRYVVTVILAGAVLADGIEALSELCRVLHVENVALNDRGEPANEVAERQLDDRIRVLLPLTLPTPLADSGSGTGPAMEQLIHALPTDTNTELLGAVLEASGAGEDAVMTAAAAVIASALNSGFEEEQS</sequence>
<name>A0ABS9QP83_9HYPH</name>
<organism evidence="1 2">
    <name type="scientific">Mesorhizobium retamae</name>
    <dbReference type="NCBI Taxonomy" id="2912854"/>
    <lineage>
        <taxon>Bacteria</taxon>
        <taxon>Pseudomonadati</taxon>
        <taxon>Pseudomonadota</taxon>
        <taxon>Alphaproteobacteria</taxon>
        <taxon>Hyphomicrobiales</taxon>
        <taxon>Phyllobacteriaceae</taxon>
        <taxon>Mesorhizobium</taxon>
    </lineage>
</organism>
<dbReference type="Proteomes" id="UP001201701">
    <property type="component" value="Unassembled WGS sequence"/>
</dbReference>
<accession>A0ABS9QP83</accession>
<reference evidence="1 2" key="1">
    <citation type="submission" date="2022-02" db="EMBL/GenBank/DDBJ databases">
        <title>Draft genome sequence of Mezorhizobium retamae strain IRAMC:0171 isolated from Retama raetam nodules.</title>
        <authorList>
            <person name="Bengaied R."/>
            <person name="Sbissi I."/>
            <person name="Huber K."/>
            <person name="Ghodbane F."/>
            <person name="Nouioui I."/>
            <person name="Tarhouni M."/>
            <person name="Gtari M."/>
        </authorList>
    </citation>
    <scope>NUCLEOTIDE SEQUENCE [LARGE SCALE GENOMIC DNA]</scope>
    <source>
        <strain evidence="1 2">IRAMC:0171</strain>
    </source>
</reference>
<evidence type="ECO:0000313" key="1">
    <source>
        <dbReference type="EMBL" id="MCG7509254.1"/>
    </source>
</evidence>
<evidence type="ECO:0000313" key="2">
    <source>
        <dbReference type="Proteomes" id="UP001201701"/>
    </source>
</evidence>
<comment type="caution">
    <text evidence="1">The sequence shown here is derived from an EMBL/GenBank/DDBJ whole genome shotgun (WGS) entry which is preliminary data.</text>
</comment>
<gene>
    <name evidence="1" type="ORF">L4923_29900</name>
</gene>
<proteinExistence type="predicted"/>
<keyword evidence="2" id="KW-1185">Reference proteome</keyword>
<protein>
    <recommendedName>
        <fullName evidence="3">VWA domain-containing protein</fullName>
    </recommendedName>
</protein>